<gene>
    <name evidence="1" type="ORF">SAMN02745220_04789</name>
</gene>
<dbReference type="AlphaFoldDB" id="A0A1M7YJM8"/>
<protein>
    <submittedName>
        <fullName evidence="1">Uncharacterized protein</fullName>
    </submittedName>
</protein>
<sequence length="172" mass="18643">MGEVVGTLVVRFGESVASVSGDIVAEWDDTLNVESSGEVKSRFVPGDEAWLLIHADPGLQIVRVAATHGSVNASGQVVQQRSQDIGFGGVDDGQDLRYLPAASIVGQWLGRVGVGLQIAGRRLTVQDGFPCLLRASYPVRFRRYRLQTPAMTLNTDETYPLLVYIYYTEAGA</sequence>
<evidence type="ECO:0000313" key="2">
    <source>
        <dbReference type="Proteomes" id="UP000184603"/>
    </source>
</evidence>
<keyword evidence="2" id="KW-1185">Reference proteome</keyword>
<evidence type="ECO:0000313" key="1">
    <source>
        <dbReference type="EMBL" id="SHO52829.1"/>
    </source>
</evidence>
<dbReference type="Proteomes" id="UP000184603">
    <property type="component" value="Unassembled WGS sequence"/>
</dbReference>
<reference evidence="1 2" key="1">
    <citation type="submission" date="2016-12" db="EMBL/GenBank/DDBJ databases">
        <authorList>
            <person name="Song W.-J."/>
            <person name="Kurnit D.M."/>
        </authorList>
    </citation>
    <scope>NUCLEOTIDE SEQUENCE [LARGE SCALE GENOMIC DNA]</scope>
    <source>
        <strain evidence="1 2">DSM 18488</strain>
    </source>
</reference>
<proteinExistence type="predicted"/>
<accession>A0A1M7YJM8</accession>
<dbReference type="RefSeq" id="WP_073616430.1">
    <property type="nucleotide sequence ID" value="NZ_FRFE01000042.1"/>
</dbReference>
<dbReference type="OrthoDB" id="9931200at2"/>
<name>A0A1M7YJM8_9BACT</name>
<organism evidence="1 2">
    <name type="scientific">Desulfopila aestuarii DSM 18488</name>
    <dbReference type="NCBI Taxonomy" id="1121416"/>
    <lineage>
        <taxon>Bacteria</taxon>
        <taxon>Pseudomonadati</taxon>
        <taxon>Thermodesulfobacteriota</taxon>
        <taxon>Desulfobulbia</taxon>
        <taxon>Desulfobulbales</taxon>
        <taxon>Desulfocapsaceae</taxon>
        <taxon>Desulfopila</taxon>
    </lineage>
</organism>
<dbReference type="EMBL" id="FRFE01000042">
    <property type="protein sequence ID" value="SHO52829.1"/>
    <property type="molecule type" value="Genomic_DNA"/>
</dbReference>
<dbReference type="STRING" id="1121416.SAMN02745220_04789"/>